<dbReference type="UniPathway" id="UPA00035">
    <property type="reaction ID" value="UER00044"/>
</dbReference>
<protein>
    <recommendedName>
        <fullName evidence="3">tryptophan synthase</fullName>
        <ecNumber evidence="3">4.2.1.20</ecNumber>
    </recommendedName>
</protein>
<comment type="pathway">
    <text evidence="1">Amino-acid biosynthesis; L-tryptophan biosynthesis; L-tryptophan from chorismate: step 5/5.</text>
</comment>
<keyword evidence="6" id="KW-0057">Aromatic amino acid biosynthesis</keyword>
<gene>
    <name evidence="10" type="primary">trpA</name>
    <name evidence="10" type="ORF">F0344_23895</name>
</gene>
<evidence type="ECO:0000256" key="7">
    <source>
        <dbReference type="ARBA" id="ARBA00023239"/>
    </source>
</evidence>
<evidence type="ECO:0000256" key="6">
    <source>
        <dbReference type="ARBA" id="ARBA00023141"/>
    </source>
</evidence>
<comment type="catalytic activity">
    <reaction evidence="8">
        <text>(1S,2R)-1-C-(indol-3-yl)glycerol 3-phosphate + L-serine = D-glyceraldehyde 3-phosphate + L-tryptophan + H2O</text>
        <dbReference type="Rhea" id="RHEA:10532"/>
        <dbReference type="ChEBI" id="CHEBI:15377"/>
        <dbReference type="ChEBI" id="CHEBI:33384"/>
        <dbReference type="ChEBI" id="CHEBI:57912"/>
        <dbReference type="ChEBI" id="CHEBI:58866"/>
        <dbReference type="ChEBI" id="CHEBI:59776"/>
        <dbReference type="EC" id="4.2.1.20"/>
    </reaction>
</comment>
<dbReference type="EC" id="4.2.1.20" evidence="3"/>
<sequence length="265" mass="27443">MATATRLHTVLTQPRCALGVFVPAGVHHPDIQCRQLDRLAQAGADLFEIGLPCANPALDGRLIRSAYHRALVKGEVIDRTVGAVAHAASLRPTVVMTYWEPVLRHGPEHLARLFAEAGAAGMMVVDLPRDETLRWHRAARAAGLSAPHLVPRTTADADLRTAVDGASGWLYAPASTGPTGYRGPLDLPALDAFAQRLRAASQLPVVSGVGISSPVLAAHVAPLVDAVVIGTPVVQALLSDPAPAAAVTAAFAHALGTGIGTAPDA</sequence>
<keyword evidence="11" id="KW-1185">Reference proteome</keyword>
<dbReference type="NCBIfam" id="TIGR00262">
    <property type="entry name" value="trpA"/>
    <property type="match status" value="1"/>
</dbReference>
<dbReference type="Proteomes" id="UP000515307">
    <property type="component" value="Chromosome"/>
</dbReference>
<keyword evidence="7 10" id="KW-0456">Lyase</keyword>
<dbReference type="InterPro" id="IPR002028">
    <property type="entry name" value="Trp_synthase_suA"/>
</dbReference>
<dbReference type="KEGG" id="sfiy:F0344_23895"/>
<dbReference type="AlphaFoldDB" id="A0A7G7BPH6"/>
<dbReference type="PANTHER" id="PTHR43406:SF1">
    <property type="entry name" value="TRYPTOPHAN SYNTHASE ALPHA CHAIN, CHLOROPLASTIC"/>
    <property type="match status" value="1"/>
</dbReference>
<evidence type="ECO:0000256" key="1">
    <source>
        <dbReference type="ARBA" id="ARBA00004733"/>
    </source>
</evidence>
<dbReference type="Gene3D" id="3.20.20.70">
    <property type="entry name" value="Aldolase class I"/>
    <property type="match status" value="1"/>
</dbReference>
<accession>A0A7G7BPH6</accession>
<dbReference type="RefSeq" id="WP_258050296.1">
    <property type="nucleotide sequence ID" value="NZ_CP045702.1"/>
</dbReference>
<name>A0A7G7BPH6_9ACTN</name>
<dbReference type="Pfam" id="PF00290">
    <property type="entry name" value="Trp_syntA"/>
    <property type="match status" value="1"/>
</dbReference>
<dbReference type="InterPro" id="IPR011060">
    <property type="entry name" value="RibuloseP-bd_barrel"/>
</dbReference>
<evidence type="ECO:0000256" key="3">
    <source>
        <dbReference type="ARBA" id="ARBA00012043"/>
    </source>
</evidence>
<evidence type="ECO:0000313" key="10">
    <source>
        <dbReference type="EMBL" id="QNE77241.1"/>
    </source>
</evidence>
<comment type="similarity">
    <text evidence="9">Belongs to the TrpA family.</text>
</comment>
<comment type="subunit">
    <text evidence="2">Tetramer of two alpha and two beta chains.</text>
</comment>
<keyword evidence="5" id="KW-0822">Tryptophan biosynthesis</keyword>
<evidence type="ECO:0000256" key="4">
    <source>
        <dbReference type="ARBA" id="ARBA00022605"/>
    </source>
</evidence>
<reference evidence="11" key="1">
    <citation type="submission" date="2019-10" db="EMBL/GenBank/DDBJ databases">
        <title>Antimicrobial potential of Antarctic Bacteria.</title>
        <authorList>
            <person name="Benaud N."/>
            <person name="Edwards R.J."/>
            <person name="Ferrari B.C."/>
        </authorList>
    </citation>
    <scope>NUCLEOTIDE SEQUENCE [LARGE SCALE GENOMIC DNA]</scope>
    <source>
        <strain evidence="11">NBSH44</strain>
    </source>
</reference>
<keyword evidence="4" id="KW-0028">Amino-acid biosynthesis</keyword>
<evidence type="ECO:0000256" key="2">
    <source>
        <dbReference type="ARBA" id="ARBA00011270"/>
    </source>
</evidence>
<organism evidence="10 11">
    <name type="scientific">Streptomyces finlayi</name>
    <dbReference type="NCBI Taxonomy" id="67296"/>
    <lineage>
        <taxon>Bacteria</taxon>
        <taxon>Bacillati</taxon>
        <taxon>Actinomycetota</taxon>
        <taxon>Actinomycetes</taxon>
        <taxon>Kitasatosporales</taxon>
        <taxon>Streptomycetaceae</taxon>
        <taxon>Streptomyces</taxon>
    </lineage>
</organism>
<dbReference type="EMBL" id="CP045702">
    <property type="protein sequence ID" value="QNE77241.1"/>
    <property type="molecule type" value="Genomic_DNA"/>
</dbReference>
<evidence type="ECO:0000313" key="11">
    <source>
        <dbReference type="Proteomes" id="UP000515307"/>
    </source>
</evidence>
<proteinExistence type="inferred from homology"/>
<evidence type="ECO:0000256" key="5">
    <source>
        <dbReference type="ARBA" id="ARBA00022822"/>
    </source>
</evidence>
<dbReference type="InterPro" id="IPR013785">
    <property type="entry name" value="Aldolase_TIM"/>
</dbReference>
<evidence type="ECO:0000256" key="9">
    <source>
        <dbReference type="RuleBase" id="RU003662"/>
    </source>
</evidence>
<evidence type="ECO:0000256" key="8">
    <source>
        <dbReference type="ARBA" id="ARBA00049047"/>
    </source>
</evidence>
<dbReference type="GO" id="GO:0004834">
    <property type="term" value="F:tryptophan synthase activity"/>
    <property type="evidence" value="ECO:0007669"/>
    <property type="project" value="UniProtKB-EC"/>
</dbReference>
<dbReference type="PANTHER" id="PTHR43406">
    <property type="entry name" value="TRYPTOPHAN SYNTHASE, ALPHA CHAIN"/>
    <property type="match status" value="1"/>
</dbReference>
<dbReference type="CDD" id="cd04724">
    <property type="entry name" value="Tryptophan_synthase_alpha"/>
    <property type="match status" value="1"/>
</dbReference>
<dbReference type="SUPFAM" id="SSF51366">
    <property type="entry name" value="Ribulose-phoshate binding barrel"/>
    <property type="match status" value="1"/>
</dbReference>
<dbReference type="GO" id="GO:0005829">
    <property type="term" value="C:cytosol"/>
    <property type="evidence" value="ECO:0007669"/>
    <property type="project" value="TreeGrafter"/>
</dbReference>